<dbReference type="EMBL" id="HQ630627">
    <property type="protein sequence ID" value="AEH03531.1"/>
    <property type="molecule type" value="Genomic_DNA"/>
</dbReference>
<dbReference type="GeneID" id="26643636"/>
<dbReference type="KEGG" id="vg:26643636"/>
<dbReference type="OrthoDB" id="40965at10239"/>
<evidence type="ECO:0000313" key="2">
    <source>
        <dbReference type="Proteomes" id="UP000008388"/>
    </source>
</evidence>
<dbReference type="RefSeq" id="YP_009217187.1">
    <property type="nucleotide sequence ID" value="NC_028999.1"/>
</dbReference>
<keyword evidence="2" id="KW-1185">Reference proteome</keyword>
<reference evidence="1 2" key="1">
    <citation type="journal article" date="2011" name="Microbiology">
        <title>The Pseudomonas aeruginosa generalized transducing phage phiPA3 is a new member of the phiKZ-like group of 'jumbo' phages, and infects model laboratory strains and clinical isolates from cystic fibrosis patients.</title>
        <authorList>
            <person name="Monson R."/>
            <person name="Foulds I."/>
            <person name="Foweraker J."/>
            <person name="Welch M."/>
            <person name="Salmond G.P."/>
        </authorList>
    </citation>
    <scope>NUCLEOTIDE SEQUENCE [LARGE SCALE GENOMIC DNA]</scope>
</reference>
<dbReference type="Proteomes" id="UP000008388">
    <property type="component" value="Segment"/>
</dbReference>
<sequence length="143" mass="16192">MTNIYIAIDPAWSYGFLSAISNHITLDFSTQSRLYEHAMDFIRLRHNFNWNHDAIAFNTGYNSIMMALQEYPIATSFFEGMYRQLFNNYHLALNSLGGEIAKITTITDSEGLITGIVCQVVETIPHIQSVFNPISQMGINSTC</sequence>
<organism evidence="1 2">
    <name type="scientific">Pseudomonas phage PhiPA3</name>
    <name type="common">Pseudomonas aeruginosa phage PhiPA3</name>
    <dbReference type="NCBI Taxonomy" id="998086"/>
    <lineage>
        <taxon>Viruses</taxon>
        <taxon>Duplodnaviria</taxon>
        <taxon>Heunggongvirae</taxon>
        <taxon>Uroviricota</taxon>
        <taxon>Caudoviricetes</taxon>
        <taxon>Chimalliviridae</taxon>
        <taxon>Miltoncavirus</taxon>
        <taxon>Miltoncavirus PhiPA3</taxon>
    </lineage>
</organism>
<name>F8SJY3_BPPA3</name>
<accession>F8SJY3</accession>
<proteinExistence type="predicted"/>
<organismHost>
    <name type="scientific">Pseudomonas aeruginosa</name>
    <dbReference type="NCBI Taxonomy" id="287"/>
</organismHost>
<evidence type="ECO:0000313" key="1">
    <source>
        <dbReference type="EMBL" id="AEH03531.1"/>
    </source>
</evidence>
<protein>
    <submittedName>
        <fullName evidence="1">Uncharacterized protein 107</fullName>
    </submittedName>
</protein>
<gene>
    <name evidence="1" type="primary">107</name>
</gene>